<keyword evidence="3" id="KW-1185">Reference proteome</keyword>
<evidence type="ECO:0000313" key="2">
    <source>
        <dbReference type="EMBL" id="GAA0310172.1"/>
    </source>
</evidence>
<name>A0AAV3SAY1_9EURY</name>
<dbReference type="RefSeq" id="WP_211313681.1">
    <property type="nucleotide sequence ID" value="NZ_BAAABL010000078.1"/>
</dbReference>
<dbReference type="EMBL" id="BAAABL010000078">
    <property type="protein sequence ID" value="GAA0310172.1"/>
    <property type="molecule type" value="Genomic_DNA"/>
</dbReference>
<organism evidence="2 3">
    <name type="scientific">Halarchaeum salinum</name>
    <dbReference type="NCBI Taxonomy" id="489912"/>
    <lineage>
        <taxon>Archaea</taxon>
        <taxon>Methanobacteriati</taxon>
        <taxon>Methanobacteriota</taxon>
        <taxon>Stenosarchaea group</taxon>
        <taxon>Halobacteria</taxon>
        <taxon>Halobacteriales</taxon>
        <taxon>Halobacteriaceae</taxon>
    </lineage>
</organism>
<dbReference type="InterPro" id="IPR018445">
    <property type="entry name" value="Put_Phosphate_transp_reg"/>
</dbReference>
<gene>
    <name evidence="2" type="ORF">GCM10009066_24430</name>
</gene>
<evidence type="ECO:0000256" key="1">
    <source>
        <dbReference type="ARBA" id="ARBA00008591"/>
    </source>
</evidence>
<dbReference type="Gene3D" id="1.20.58.220">
    <property type="entry name" value="Phosphate transport system protein phou homolog 2, domain 2"/>
    <property type="match status" value="1"/>
</dbReference>
<protein>
    <recommendedName>
        <fullName evidence="4">DUF47 family protein</fullName>
    </recommendedName>
</protein>
<dbReference type="Pfam" id="PF01865">
    <property type="entry name" value="PhoU_div"/>
    <property type="match status" value="1"/>
</dbReference>
<dbReference type="Proteomes" id="UP001500837">
    <property type="component" value="Unassembled WGS sequence"/>
</dbReference>
<reference evidence="2 3" key="1">
    <citation type="journal article" date="2019" name="Int. J. Syst. Evol. Microbiol.">
        <title>The Global Catalogue of Microorganisms (GCM) 10K type strain sequencing project: providing services to taxonomists for standard genome sequencing and annotation.</title>
        <authorList>
            <consortium name="The Broad Institute Genomics Platform"/>
            <consortium name="The Broad Institute Genome Sequencing Center for Infectious Disease"/>
            <person name="Wu L."/>
            <person name="Ma J."/>
        </authorList>
    </citation>
    <scope>NUCLEOTIDE SEQUENCE [LARGE SCALE GENOMIC DNA]</scope>
    <source>
        <strain evidence="2 3">JCM 16330</strain>
    </source>
</reference>
<sequence length="235" mass="26470">MASGSSSEFSTQLVTQTDTYLETIRECVDRLSTLVERYASGESPHDVAETIRALESECDVQKRTLSSLVTNTSVREFGIRNSRVHLNSEQLVKLYQLLDEIPNTAEQIAEDISTIDPPREQWAFQQYHEITEHARTAMATLYDAVHEFIHLLCSPTETGTITDHISDIRETESACDSIRNDIIAEAFEGSTTQPLLYREFANNFDHLVDTMEDTTDHLVLLSSSEPWITAEPGTV</sequence>
<accession>A0AAV3SAY1</accession>
<evidence type="ECO:0008006" key="4">
    <source>
        <dbReference type="Google" id="ProtNLM"/>
    </source>
</evidence>
<dbReference type="AlphaFoldDB" id="A0AAV3SAY1"/>
<proteinExistence type="inferred from homology"/>
<dbReference type="InterPro" id="IPR038078">
    <property type="entry name" value="PhoU-like_sf"/>
</dbReference>
<comment type="caution">
    <text evidence="2">The sequence shown here is derived from an EMBL/GenBank/DDBJ whole genome shotgun (WGS) entry which is preliminary data.</text>
</comment>
<evidence type="ECO:0000313" key="3">
    <source>
        <dbReference type="Proteomes" id="UP001500837"/>
    </source>
</evidence>
<comment type="similarity">
    <text evidence="1">Belongs to the UPF0111 family.</text>
</comment>